<accession>A0ABS7SKJ1</accession>
<name>A0ABS7SKJ1_9BURK</name>
<organism evidence="2 3">
    <name type="scientific">Massilia soli</name>
    <dbReference type="NCBI Taxonomy" id="2792854"/>
    <lineage>
        <taxon>Bacteria</taxon>
        <taxon>Pseudomonadati</taxon>
        <taxon>Pseudomonadota</taxon>
        <taxon>Betaproteobacteria</taxon>
        <taxon>Burkholderiales</taxon>
        <taxon>Oxalobacteraceae</taxon>
        <taxon>Telluria group</taxon>
        <taxon>Massilia</taxon>
    </lineage>
</organism>
<proteinExistence type="predicted"/>
<evidence type="ECO:0000256" key="1">
    <source>
        <dbReference type="SAM" id="SignalP"/>
    </source>
</evidence>
<gene>
    <name evidence="2" type="ORF">I4X03_005495</name>
</gene>
<protein>
    <recommendedName>
        <fullName evidence="4">DUF4148 domain-containing protein</fullName>
    </recommendedName>
</protein>
<feature type="signal peptide" evidence="1">
    <location>
        <begin position="1"/>
        <end position="21"/>
    </location>
</feature>
<reference evidence="2 3" key="1">
    <citation type="submission" date="2021-01" db="EMBL/GenBank/DDBJ databases">
        <authorList>
            <person name="Ruan W."/>
            <person name="Khan S.A."/>
            <person name="Jeon C.O."/>
        </authorList>
    </citation>
    <scope>NUCLEOTIDE SEQUENCE [LARGE SCALE GENOMIC DNA]</scope>
    <source>
        <strain evidence="2 3">R798</strain>
    </source>
</reference>
<evidence type="ECO:0008006" key="4">
    <source>
        <dbReference type="Google" id="ProtNLM"/>
    </source>
</evidence>
<dbReference type="RefSeq" id="WP_223466888.1">
    <property type="nucleotide sequence ID" value="NZ_JAFBIL020000002.1"/>
</dbReference>
<reference evidence="2 3" key="2">
    <citation type="submission" date="2021-08" db="EMBL/GenBank/DDBJ databases">
        <title>Massilia sp. R798.</title>
        <authorList>
            <person name="Baek J.H."/>
            <person name="Jung H.S."/>
            <person name="Kim K.R."/>
            <person name="Jeon C.O."/>
        </authorList>
    </citation>
    <scope>NUCLEOTIDE SEQUENCE [LARGE SCALE GENOMIC DNA]</scope>
    <source>
        <strain evidence="2 3">R798</strain>
    </source>
</reference>
<dbReference type="Proteomes" id="UP000809349">
    <property type="component" value="Unassembled WGS sequence"/>
</dbReference>
<keyword evidence="1" id="KW-0732">Signal</keyword>
<evidence type="ECO:0000313" key="2">
    <source>
        <dbReference type="EMBL" id="MBZ2206708.1"/>
    </source>
</evidence>
<keyword evidence="3" id="KW-1185">Reference proteome</keyword>
<comment type="caution">
    <text evidence="2">The sequence shown here is derived from an EMBL/GenBank/DDBJ whole genome shotgun (WGS) entry which is preliminary data.</text>
</comment>
<feature type="chain" id="PRO_5045679982" description="DUF4148 domain-containing protein" evidence="1">
    <location>
        <begin position="22"/>
        <end position="90"/>
    </location>
</feature>
<sequence>MKATKFFAAAVVFVAAGTAFAADAPLANAAVTAAAATAAANSVSADKLNLPTVTIRSASGADRAAVKAEAVEFVKNHKTTLAVQLEQYKN</sequence>
<evidence type="ECO:0000313" key="3">
    <source>
        <dbReference type="Proteomes" id="UP000809349"/>
    </source>
</evidence>
<dbReference type="EMBL" id="JAFBIL020000002">
    <property type="protein sequence ID" value="MBZ2206708.1"/>
    <property type="molecule type" value="Genomic_DNA"/>
</dbReference>